<evidence type="ECO:0000313" key="2">
    <source>
        <dbReference type="EMBL" id="KAF2839864.1"/>
    </source>
</evidence>
<proteinExistence type="predicted"/>
<organism evidence="2 3">
    <name type="scientific">Patellaria atrata CBS 101060</name>
    <dbReference type="NCBI Taxonomy" id="1346257"/>
    <lineage>
        <taxon>Eukaryota</taxon>
        <taxon>Fungi</taxon>
        <taxon>Dikarya</taxon>
        <taxon>Ascomycota</taxon>
        <taxon>Pezizomycotina</taxon>
        <taxon>Dothideomycetes</taxon>
        <taxon>Dothideomycetes incertae sedis</taxon>
        <taxon>Patellariales</taxon>
        <taxon>Patellariaceae</taxon>
        <taxon>Patellaria</taxon>
    </lineage>
</organism>
<dbReference type="AlphaFoldDB" id="A0A9P4VTS4"/>
<feature type="region of interest" description="Disordered" evidence="1">
    <location>
        <begin position="1"/>
        <end position="67"/>
    </location>
</feature>
<dbReference type="Gene3D" id="3.30.70.330">
    <property type="match status" value="1"/>
</dbReference>
<keyword evidence="3" id="KW-1185">Reference proteome</keyword>
<name>A0A9P4VTS4_9PEZI</name>
<sequence length="436" mass="46937">MQVHAVPENERAYDSTGKQLPWAIEYADDPNPRRVPRETGSFGRPTRKPRSMSRSKTGTPARGSKEDLAKLEHQRVIDDIITASKADLAKENARKQTTAIAPAPLGESTNAVNALLPTQTAPVGEPVEVILYGFGSEAQWAAIAFYERVSGGVILEDYDREPPSARYDMSLSLGRQAAQRSLSQAALRKKNAYMGGDHWIKVTFDSALAADQACYCSPHRIEHYLVTAERYRGKGPERDTVVFASMGQANGASLTGSPSRVSSTTLQAGTSPTSSATASSATATVTATSSATYAAATHPQQRRPFGHSTLPDDHPLNQLSTPGAPALSTTGKKARPDMHSASLVQPPPLKVRGAKRAVLLPADQALLPVAPRWQQTIKNIPLVGLLFGGGSEFIEAQVPRTADGGLDWAKAGWYWTFWGYADRLLGTDFCGLKEDE</sequence>
<dbReference type="EMBL" id="MU006094">
    <property type="protein sequence ID" value="KAF2839864.1"/>
    <property type="molecule type" value="Genomic_DNA"/>
</dbReference>
<comment type="caution">
    <text evidence="2">The sequence shown here is derived from an EMBL/GenBank/DDBJ whole genome shotgun (WGS) entry which is preliminary data.</text>
</comment>
<dbReference type="InterPro" id="IPR012677">
    <property type="entry name" value="Nucleotide-bd_a/b_plait_sf"/>
</dbReference>
<evidence type="ECO:0000256" key="1">
    <source>
        <dbReference type="SAM" id="MobiDB-lite"/>
    </source>
</evidence>
<feature type="compositionally biased region" description="Polar residues" evidence="1">
    <location>
        <begin position="317"/>
        <end position="331"/>
    </location>
</feature>
<feature type="compositionally biased region" description="Polar residues" evidence="1">
    <location>
        <begin position="250"/>
        <end position="269"/>
    </location>
</feature>
<accession>A0A9P4VTS4</accession>
<reference evidence="2" key="1">
    <citation type="journal article" date="2020" name="Stud. Mycol.">
        <title>101 Dothideomycetes genomes: a test case for predicting lifestyles and emergence of pathogens.</title>
        <authorList>
            <person name="Haridas S."/>
            <person name="Albert R."/>
            <person name="Binder M."/>
            <person name="Bloem J."/>
            <person name="Labutti K."/>
            <person name="Salamov A."/>
            <person name="Andreopoulos B."/>
            <person name="Baker S."/>
            <person name="Barry K."/>
            <person name="Bills G."/>
            <person name="Bluhm B."/>
            <person name="Cannon C."/>
            <person name="Castanera R."/>
            <person name="Culley D."/>
            <person name="Daum C."/>
            <person name="Ezra D."/>
            <person name="Gonzalez J."/>
            <person name="Henrissat B."/>
            <person name="Kuo A."/>
            <person name="Liang C."/>
            <person name="Lipzen A."/>
            <person name="Lutzoni F."/>
            <person name="Magnuson J."/>
            <person name="Mondo S."/>
            <person name="Nolan M."/>
            <person name="Ohm R."/>
            <person name="Pangilinan J."/>
            <person name="Park H.-J."/>
            <person name="Ramirez L."/>
            <person name="Alfaro M."/>
            <person name="Sun H."/>
            <person name="Tritt A."/>
            <person name="Yoshinaga Y."/>
            <person name="Zwiers L.-H."/>
            <person name="Turgeon B."/>
            <person name="Goodwin S."/>
            <person name="Spatafora J."/>
            <person name="Crous P."/>
            <person name="Grigoriev I."/>
        </authorList>
    </citation>
    <scope>NUCLEOTIDE SEQUENCE</scope>
    <source>
        <strain evidence="2">CBS 101060</strain>
    </source>
</reference>
<feature type="region of interest" description="Disordered" evidence="1">
    <location>
        <begin position="250"/>
        <end position="345"/>
    </location>
</feature>
<protein>
    <submittedName>
        <fullName evidence="2">Uncharacterized protein</fullName>
    </submittedName>
</protein>
<dbReference type="OrthoDB" id="8033832at2759"/>
<feature type="compositionally biased region" description="Low complexity" evidence="1">
    <location>
        <begin position="270"/>
        <end position="297"/>
    </location>
</feature>
<dbReference type="Proteomes" id="UP000799429">
    <property type="component" value="Unassembled WGS sequence"/>
</dbReference>
<evidence type="ECO:0000313" key="3">
    <source>
        <dbReference type="Proteomes" id="UP000799429"/>
    </source>
</evidence>
<gene>
    <name evidence="2" type="ORF">M501DRAFT_932488</name>
</gene>